<keyword evidence="2" id="KW-1185">Reference proteome</keyword>
<dbReference type="PROSITE" id="PS51343">
    <property type="entry name" value="PII_GLNB_DOM"/>
    <property type="match status" value="1"/>
</dbReference>
<dbReference type="InterPro" id="IPR002187">
    <property type="entry name" value="N-reg_PII"/>
</dbReference>
<dbReference type="Proteomes" id="UP000523161">
    <property type="component" value="Unassembled WGS sequence"/>
</dbReference>
<accession>A0A7Y5AQW6</accession>
<gene>
    <name evidence="1" type="ORF">HRH59_07570</name>
</gene>
<dbReference type="Gene3D" id="3.30.70.120">
    <property type="match status" value="1"/>
</dbReference>
<dbReference type="RefSeq" id="WP_173500674.1">
    <property type="nucleotide sequence ID" value="NZ_JABSOD010000006.1"/>
</dbReference>
<dbReference type="SUPFAM" id="SSF54913">
    <property type="entry name" value="GlnB-like"/>
    <property type="match status" value="1"/>
</dbReference>
<name>A0A7Y5AQW6_9GAMM</name>
<evidence type="ECO:0000313" key="2">
    <source>
        <dbReference type="Proteomes" id="UP000523161"/>
    </source>
</evidence>
<reference evidence="1 2" key="1">
    <citation type="submission" date="2020-06" db="EMBL/GenBank/DDBJ databases">
        <title>Rheinheimera sp. nov., a marine bacterium isolated from coastal.</title>
        <authorList>
            <person name="Yu Q."/>
            <person name="Qi Y."/>
            <person name="Pu J."/>
        </authorList>
    </citation>
    <scope>NUCLEOTIDE SEQUENCE [LARGE SCALE GENOMIC DNA]</scope>
    <source>
        <strain evidence="1 2">YQF-2</strain>
    </source>
</reference>
<proteinExistence type="predicted"/>
<dbReference type="Pfam" id="PF00543">
    <property type="entry name" value="P-II"/>
    <property type="match status" value="1"/>
</dbReference>
<dbReference type="InterPro" id="IPR011322">
    <property type="entry name" value="N-reg_PII-like_a/b"/>
</dbReference>
<dbReference type="AlphaFoldDB" id="A0A7Y5AQW6"/>
<organism evidence="1 2">
    <name type="scientific">Rheinheimera lutimaris</name>
    <dbReference type="NCBI Taxonomy" id="2740584"/>
    <lineage>
        <taxon>Bacteria</taxon>
        <taxon>Pseudomonadati</taxon>
        <taxon>Pseudomonadota</taxon>
        <taxon>Gammaproteobacteria</taxon>
        <taxon>Chromatiales</taxon>
        <taxon>Chromatiaceae</taxon>
        <taxon>Rheinheimera</taxon>
    </lineage>
</organism>
<protein>
    <submittedName>
        <fullName evidence="1">Transcriptional regulator</fullName>
    </submittedName>
</protein>
<comment type="caution">
    <text evidence="1">The sequence shown here is derived from an EMBL/GenBank/DDBJ whole genome shotgun (WGS) entry which is preliminary data.</text>
</comment>
<evidence type="ECO:0000313" key="1">
    <source>
        <dbReference type="EMBL" id="NRQ42429.1"/>
    </source>
</evidence>
<dbReference type="GO" id="GO:0006808">
    <property type="term" value="P:regulation of nitrogen utilization"/>
    <property type="evidence" value="ECO:0007669"/>
    <property type="project" value="InterPro"/>
</dbReference>
<dbReference type="InterPro" id="IPR015867">
    <property type="entry name" value="N-reg_PII/ATP_PRibTrfase_C"/>
</dbReference>
<dbReference type="EMBL" id="JABSOD010000006">
    <property type="protein sequence ID" value="NRQ42429.1"/>
    <property type="molecule type" value="Genomic_DNA"/>
</dbReference>
<sequence>MKFSIVVAITPEELEQHAIEAAHQAGAAGITLLNGRGIGAKTKKTFFGMTFEGSQSVLLMVVAKSLAEPVLNAMHNLLVTDGDSRGLAFSLPIEHLTGIDLSQLEQFEQRLVQNKDTNS</sequence>
<dbReference type="GO" id="GO:0030234">
    <property type="term" value="F:enzyme regulator activity"/>
    <property type="evidence" value="ECO:0007669"/>
    <property type="project" value="InterPro"/>
</dbReference>